<gene>
    <name evidence="2" type="ORF">LCGC14_0733140</name>
</gene>
<dbReference type="PANTHER" id="PTHR33525:SF3">
    <property type="entry name" value="RIBONUCLEASE Y"/>
    <property type="match status" value="1"/>
</dbReference>
<reference evidence="2" key="1">
    <citation type="journal article" date="2015" name="Nature">
        <title>Complex archaea that bridge the gap between prokaryotes and eukaryotes.</title>
        <authorList>
            <person name="Spang A."/>
            <person name="Saw J.H."/>
            <person name="Jorgensen S.L."/>
            <person name="Zaremba-Niedzwiedzka K."/>
            <person name="Martijn J."/>
            <person name="Lind A.E."/>
            <person name="van Eijk R."/>
            <person name="Schleper C."/>
            <person name="Guy L."/>
            <person name="Ettema T.J."/>
        </authorList>
    </citation>
    <scope>NUCLEOTIDE SEQUENCE</scope>
</reference>
<dbReference type="EMBL" id="LAZR01001704">
    <property type="protein sequence ID" value="KKN40451.1"/>
    <property type="molecule type" value="Genomic_DNA"/>
</dbReference>
<dbReference type="AlphaFoldDB" id="A0A0F9SU33"/>
<dbReference type="InterPro" id="IPR052340">
    <property type="entry name" value="RNase_Y/CdgJ"/>
</dbReference>
<proteinExistence type="predicted"/>
<sequence length="277" mass="30672">MSNISETIKADLTSAIETDKLVLPTLPEAALQVREIAESEDSAIGDLVKVISNDTALSARIIRVCNSPLFRGSRAIENLNMAVSRLGMAYTSNLAMGLAMQQMFQATSEMIDKRLRATWQTSTEVAGVCHVLAQHYTKLKPDQATLAGLVHLIGVLPILRYVEDEDMQISSTMLDEVIEELHPRIGAAILKKWDFPKDLQNVPVDYANFHREAPSADYADLVMVANLQLVAGSEHRWAEMDWSAISAFDRLGIDPNMDMNEEEDLNAQMEAAMALLQ</sequence>
<dbReference type="SUPFAM" id="SSF109604">
    <property type="entry name" value="HD-domain/PDEase-like"/>
    <property type="match status" value="1"/>
</dbReference>
<dbReference type="PANTHER" id="PTHR33525">
    <property type="match status" value="1"/>
</dbReference>
<organism evidence="2">
    <name type="scientific">marine sediment metagenome</name>
    <dbReference type="NCBI Taxonomy" id="412755"/>
    <lineage>
        <taxon>unclassified sequences</taxon>
        <taxon>metagenomes</taxon>
        <taxon>ecological metagenomes</taxon>
    </lineage>
</organism>
<evidence type="ECO:0000313" key="2">
    <source>
        <dbReference type="EMBL" id="KKN40451.1"/>
    </source>
</evidence>
<dbReference type="PROSITE" id="PS51833">
    <property type="entry name" value="HDOD"/>
    <property type="match status" value="1"/>
</dbReference>
<dbReference type="InterPro" id="IPR013976">
    <property type="entry name" value="HDOD"/>
</dbReference>
<evidence type="ECO:0000259" key="1">
    <source>
        <dbReference type="PROSITE" id="PS51833"/>
    </source>
</evidence>
<protein>
    <recommendedName>
        <fullName evidence="1">HDOD domain-containing protein</fullName>
    </recommendedName>
</protein>
<feature type="domain" description="HDOD" evidence="1">
    <location>
        <begin position="23"/>
        <end position="209"/>
    </location>
</feature>
<dbReference type="Pfam" id="PF08668">
    <property type="entry name" value="HDOD"/>
    <property type="match status" value="1"/>
</dbReference>
<comment type="caution">
    <text evidence="2">The sequence shown here is derived from an EMBL/GenBank/DDBJ whole genome shotgun (WGS) entry which is preliminary data.</text>
</comment>
<dbReference type="Gene3D" id="1.10.3210.10">
    <property type="entry name" value="Hypothetical protein af1432"/>
    <property type="match status" value="1"/>
</dbReference>
<name>A0A0F9SU33_9ZZZZ</name>
<accession>A0A0F9SU33</accession>